<organism evidence="11 12">
    <name type="scientific">Seinonella peptonophila</name>
    <dbReference type="NCBI Taxonomy" id="112248"/>
    <lineage>
        <taxon>Bacteria</taxon>
        <taxon>Bacillati</taxon>
        <taxon>Bacillota</taxon>
        <taxon>Bacilli</taxon>
        <taxon>Bacillales</taxon>
        <taxon>Thermoactinomycetaceae</taxon>
        <taxon>Seinonella</taxon>
    </lineage>
</organism>
<dbReference type="Gene3D" id="1.10.1200.10">
    <property type="entry name" value="ACP-like"/>
    <property type="match status" value="1"/>
</dbReference>
<dbReference type="NCBIfam" id="NF002150">
    <property type="entry name" value="PRK00982.1-4"/>
    <property type="match status" value="1"/>
</dbReference>
<proteinExistence type="inferred from homology"/>
<evidence type="ECO:0000256" key="4">
    <source>
        <dbReference type="ARBA" id="ARBA00022832"/>
    </source>
</evidence>
<feature type="domain" description="Carrier" evidence="10">
    <location>
        <begin position="2"/>
        <end position="78"/>
    </location>
</feature>
<evidence type="ECO:0000256" key="8">
    <source>
        <dbReference type="NCBIfam" id="TIGR00517"/>
    </source>
</evidence>
<accession>A0A1M4UTH3</accession>
<evidence type="ECO:0000256" key="2">
    <source>
        <dbReference type="ARBA" id="ARBA00022516"/>
    </source>
</evidence>
<dbReference type="PANTHER" id="PTHR20863">
    <property type="entry name" value="ACYL CARRIER PROTEIN"/>
    <property type="match status" value="1"/>
</dbReference>
<evidence type="ECO:0000256" key="3">
    <source>
        <dbReference type="ARBA" id="ARBA00022553"/>
    </source>
</evidence>
<keyword evidence="4 7" id="KW-0276">Fatty acid metabolism</keyword>
<protein>
    <recommendedName>
        <fullName evidence="7 8">Acyl carrier protein</fullName>
        <shortName evidence="7">ACP</shortName>
    </recommendedName>
</protein>
<comment type="similarity">
    <text evidence="7">Belongs to the acyl carrier protein (ACP) family.</text>
</comment>
<dbReference type="NCBIfam" id="TIGR00517">
    <property type="entry name" value="acyl_carrier"/>
    <property type="match status" value="1"/>
</dbReference>
<keyword evidence="6 7" id="KW-0275">Fatty acid biosynthesis</keyword>
<evidence type="ECO:0000256" key="9">
    <source>
        <dbReference type="RuleBase" id="RU003545"/>
    </source>
</evidence>
<dbReference type="STRING" id="112248.SAMN05444392_10218"/>
<dbReference type="GO" id="GO:0000036">
    <property type="term" value="F:acyl carrier activity"/>
    <property type="evidence" value="ECO:0007669"/>
    <property type="project" value="UniProtKB-UniRule"/>
</dbReference>
<keyword evidence="7" id="KW-0963">Cytoplasm</keyword>
<reference evidence="11 12" key="1">
    <citation type="submission" date="2016-11" db="EMBL/GenBank/DDBJ databases">
        <authorList>
            <person name="Jaros S."/>
            <person name="Januszkiewicz K."/>
            <person name="Wedrychowicz H."/>
        </authorList>
    </citation>
    <scope>NUCLEOTIDE SEQUENCE [LARGE SCALE GENOMIC DNA]</scope>
    <source>
        <strain evidence="11 12">DSM 44666</strain>
    </source>
</reference>
<evidence type="ECO:0000256" key="6">
    <source>
        <dbReference type="ARBA" id="ARBA00023160"/>
    </source>
</evidence>
<dbReference type="NCBIfam" id="NF002148">
    <property type="entry name" value="PRK00982.1-2"/>
    <property type="match status" value="1"/>
</dbReference>
<name>A0A1M4UTH3_9BACL</name>
<dbReference type="Pfam" id="PF00550">
    <property type="entry name" value="PP-binding"/>
    <property type="match status" value="1"/>
</dbReference>
<comment type="PTM">
    <text evidence="7">4'-phosphopantetheine is transferred from CoA to a specific serine of apo-ACP by AcpS. This modification is essential for activity because fatty acids are bound in thioester linkage to the sulfhydryl of the prosthetic group.</text>
</comment>
<dbReference type="AlphaFoldDB" id="A0A1M4UTH3"/>
<dbReference type="HAMAP" id="MF_01217">
    <property type="entry name" value="Acyl_carrier"/>
    <property type="match status" value="1"/>
</dbReference>
<dbReference type="GO" id="GO:0000035">
    <property type="term" value="F:acyl binding"/>
    <property type="evidence" value="ECO:0007669"/>
    <property type="project" value="TreeGrafter"/>
</dbReference>
<feature type="modified residue" description="O-(pantetheine 4'-phosphoryl)serine" evidence="7">
    <location>
        <position position="37"/>
    </location>
</feature>
<dbReference type="UniPathway" id="UPA00094"/>
<evidence type="ECO:0000256" key="5">
    <source>
        <dbReference type="ARBA" id="ARBA00023098"/>
    </source>
</evidence>
<keyword evidence="2 7" id="KW-0444">Lipid biosynthesis</keyword>
<dbReference type="PROSITE" id="PS50075">
    <property type="entry name" value="CARRIER"/>
    <property type="match status" value="1"/>
</dbReference>
<dbReference type="EMBL" id="FQVL01000002">
    <property type="protein sequence ID" value="SHE59979.1"/>
    <property type="molecule type" value="Genomic_DNA"/>
</dbReference>
<dbReference type="OrthoDB" id="9804551at2"/>
<dbReference type="GO" id="GO:0016020">
    <property type="term" value="C:membrane"/>
    <property type="evidence" value="ECO:0007669"/>
    <property type="project" value="GOC"/>
</dbReference>
<dbReference type="PANTHER" id="PTHR20863:SF76">
    <property type="entry name" value="CARRIER DOMAIN-CONTAINING PROTEIN"/>
    <property type="match status" value="1"/>
</dbReference>
<dbReference type="InterPro" id="IPR036736">
    <property type="entry name" value="ACP-like_sf"/>
</dbReference>
<comment type="subcellular location">
    <subcellularLocation>
        <location evidence="7">Cytoplasm</location>
    </subcellularLocation>
</comment>
<keyword evidence="1 7" id="KW-0596">Phosphopantetheine</keyword>
<evidence type="ECO:0000259" key="10">
    <source>
        <dbReference type="PROSITE" id="PS50075"/>
    </source>
</evidence>
<evidence type="ECO:0000256" key="7">
    <source>
        <dbReference type="HAMAP-Rule" id="MF_01217"/>
    </source>
</evidence>
<comment type="pathway">
    <text evidence="7 9">Lipid metabolism; fatty acid biosynthesis.</text>
</comment>
<dbReference type="GO" id="GO:0005829">
    <property type="term" value="C:cytosol"/>
    <property type="evidence" value="ECO:0007669"/>
    <property type="project" value="TreeGrafter"/>
</dbReference>
<dbReference type="RefSeq" id="WP_073152951.1">
    <property type="nucleotide sequence ID" value="NZ_FQVL01000002.1"/>
</dbReference>
<sequence length="82" mass="9373">MADTFNRVKELIVEHLDVKPEEVTLEAGIKDDLGADSLDVVDLILNLEQEFDLDQIEEEDSEKIVTVGDIVTYIEKQKQEQK</sequence>
<keyword evidence="5 7" id="KW-0443">Lipid metabolism</keyword>
<dbReference type="GO" id="GO:0009245">
    <property type="term" value="P:lipid A biosynthetic process"/>
    <property type="evidence" value="ECO:0007669"/>
    <property type="project" value="TreeGrafter"/>
</dbReference>
<keyword evidence="12" id="KW-1185">Reference proteome</keyword>
<evidence type="ECO:0000313" key="12">
    <source>
        <dbReference type="Proteomes" id="UP000184476"/>
    </source>
</evidence>
<keyword evidence="3 7" id="KW-0597">Phosphoprotein</keyword>
<evidence type="ECO:0000256" key="1">
    <source>
        <dbReference type="ARBA" id="ARBA00022450"/>
    </source>
</evidence>
<comment type="function">
    <text evidence="7 9">Carrier of the growing fatty acid chain in fatty acid biosynthesis.</text>
</comment>
<comment type="PTM">
    <text evidence="9">4'-phosphopantetheine is transferred from CoA to a specific serine of apo-ACP by acpS.</text>
</comment>
<gene>
    <name evidence="7" type="primary">acpP</name>
    <name evidence="11" type="ORF">SAMN05444392_10218</name>
</gene>
<dbReference type="Proteomes" id="UP000184476">
    <property type="component" value="Unassembled WGS sequence"/>
</dbReference>
<evidence type="ECO:0000313" key="11">
    <source>
        <dbReference type="EMBL" id="SHE59979.1"/>
    </source>
</evidence>
<dbReference type="InterPro" id="IPR003231">
    <property type="entry name" value="ACP"/>
</dbReference>
<dbReference type="SUPFAM" id="SSF47336">
    <property type="entry name" value="ACP-like"/>
    <property type="match status" value="1"/>
</dbReference>
<dbReference type="InterPro" id="IPR009081">
    <property type="entry name" value="PP-bd_ACP"/>
</dbReference>